<evidence type="ECO:0000313" key="3">
    <source>
        <dbReference type="Proteomes" id="UP000427906"/>
    </source>
</evidence>
<dbReference type="AlphaFoldDB" id="A0A5K7YI07"/>
<organism evidence="2 3">
    <name type="scientific">Desulfosarcina alkanivorans</name>
    <dbReference type="NCBI Taxonomy" id="571177"/>
    <lineage>
        <taxon>Bacteria</taxon>
        <taxon>Pseudomonadati</taxon>
        <taxon>Thermodesulfobacteriota</taxon>
        <taxon>Desulfobacteria</taxon>
        <taxon>Desulfobacterales</taxon>
        <taxon>Desulfosarcinaceae</taxon>
        <taxon>Desulfosarcina</taxon>
    </lineage>
</organism>
<gene>
    <name evidence="2" type="ORF">DSCA_25080</name>
</gene>
<name>A0A5K7YI07_9BACT</name>
<dbReference type="Gene3D" id="3.40.1190.20">
    <property type="match status" value="1"/>
</dbReference>
<reference evidence="2 3" key="1">
    <citation type="submission" date="2019-11" db="EMBL/GenBank/DDBJ databases">
        <title>Comparative genomics of hydrocarbon-degrading Desulfosarcina strains.</title>
        <authorList>
            <person name="Watanabe M."/>
            <person name="Kojima H."/>
            <person name="Fukui M."/>
        </authorList>
    </citation>
    <scope>NUCLEOTIDE SEQUENCE [LARGE SCALE GENOMIC DNA]</scope>
    <source>
        <strain evidence="2 3">PL12</strain>
    </source>
</reference>
<dbReference type="Proteomes" id="UP000427906">
    <property type="component" value="Chromosome"/>
</dbReference>
<protein>
    <recommendedName>
        <fullName evidence="1">YjeF C-terminal domain-containing protein</fullName>
    </recommendedName>
</protein>
<evidence type="ECO:0000259" key="1">
    <source>
        <dbReference type="PROSITE" id="PS51383"/>
    </source>
</evidence>
<dbReference type="SUPFAM" id="SSF53613">
    <property type="entry name" value="Ribokinase-like"/>
    <property type="match status" value="1"/>
</dbReference>
<sequence>MGGTGDTLTGLAAALIGSNGLSLSAAAIAAARINREAGALADLTPASQVADLIRHLPRAMEKVLA</sequence>
<dbReference type="InterPro" id="IPR029056">
    <property type="entry name" value="Ribokinase-like"/>
</dbReference>
<dbReference type="GO" id="GO:0016836">
    <property type="term" value="F:hydro-lyase activity"/>
    <property type="evidence" value="ECO:0007669"/>
    <property type="project" value="InterPro"/>
</dbReference>
<proteinExistence type="predicted"/>
<keyword evidence="3" id="KW-1185">Reference proteome</keyword>
<accession>A0A5K7YI07</accession>
<dbReference type="PROSITE" id="PS51383">
    <property type="entry name" value="YJEF_C_3"/>
    <property type="match status" value="1"/>
</dbReference>
<dbReference type="InterPro" id="IPR000631">
    <property type="entry name" value="CARKD"/>
</dbReference>
<feature type="domain" description="YjeF C-terminal" evidence="1">
    <location>
        <begin position="1"/>
        <end position="63"/>
    </location>
</feature>
<dbReference type="EMBL" id="AP021874">
    <property type="protein sequence ID" value="BBO68578.1"/>
    <property type="molecule type" value="Genomic_DNA"/>
</dbReference>
<evidence type="ECO:0000313" key="2">
    <source>
        <dbReference type="EMBL" id="BBO68578.1"/>
    </source>
</evidence>
<dbReference type="KEGG" id="dalk:DSCA_25080"/>